<reference evidence="1" key="2">
    <citation type="journal article" date="2014" name="BMC Genomics">
        <title>A genomic perspective to assessing quality of mass-reared SIT flies used in Mediterranean fruit fly (Ceratitis capitata) eradication in California.</title>
        <authorList>
            <person name="Calla B."/>
            <person name="Hall B."/>
            <person name="Hou S."/>
            <person name="Geib S.M."/>
        </authorList>
    </citation>
    <scope>NUCLEOTIDE SEQUENCE</scope>
</reference>
<dbReference type="EMBL" id="GAMC01006250">
    <property type="protein sequence ID" value="JAC00306.1"/>
    <property type="molecule type" value="mRNA"/>
</dbReference>
<dbReference type="EMBL" id="GAMC01006251">
    <property type="protein sequence ID" value="JAC00305.1"/>
    <property type="molecule type" value="mRNA"/>
</dbReference>
<organism evidence="1">
    <name type="scientific">Ceratitis capitata</name>
    <name type="common">Mediterranean fruit fly</name>
    <name type="synonym">Tephritis capitata</name>
    <dbReference type="NCBI Taxonomy" id="7213"/>
    <lineage>
        <taxon>Eukaryota</taxon>
        <taxon>Metazoa</taxon>
        <taxon>Ecdysozoa</taxon>
        <taxon>Arthropoda</taxon>
        <taxon>Hexapoda</taxon>
        <taxon>Insecta</taxon>
        <taxon>Pterygota</taxon>
        <taxon>Neoptera</taxon>
        <taxon>Endopterygota</taxon>
        <taxon>Diptera</taxon>
        <taxon>Brachycera</taxon>
        <taxon>Muscomorpha</taxon>
        <taxon>Tephritoidea</taxon>
        <taxon>Tephritidae</taxon>
        <taxon>Ceratitis</taxon>
        <taxon>Ceratitis</taxon>
    </lineage>
</organism>
<sequence>MDPTKQLGIGKEQARTEHMARRNFQKKWSKLADEKLNKFYNQNEINQQLKSTLRKQDLCPYVYTGKGDSYFLSPDMYNSLLAKCRCGRKRSETHILKCLQKAENSHSQTAAAAIAVNDADHGQTARNEGETIRSLSKKPADVLSYPKTSNSLIGWQKRPSSYKQWENSMRHISPIATMTQPRLTATSFHILHIA</sequence>
<reference evidence="1" key="1">
    <citation type="submission" date="2013-07" db="EMBL/GenBank/DDBJ databases">
        <authorList>
            <person name="Geib S."/>
        </authorList>
    </citation>
    <scope>NUCLEOTIDE SEQUENCE</scope>
</reference>
<accession>W8C9Y1</accession>
<protein>
    <submittedName>
        <fullName evidence="1">Uncharacterized protein</fullName>
    </submittedName>
</protein>
<dbReference type="AlphaFoldDB" id="W8C9Y1"/>
<evidence type="ECO:0000313" key="1">
    <source>
        <dbReference type="EMBL" id="JAC00305.1"/>
    </source>
</evidence>
<name>W8C9Y1_CERCA</name>
<proteinExistence type="evidence at transcript level"/>
<dbReference type="OrthoDB" id="8052122at2759"/>